<reference evidence="4 5" key="1">
    <citation type="journal article" date="2019" name="Sci. Rep.">
        <title>Nanopore sequencing improves the draft genome of the human pathogenic amoeba Naegleria fowleri.</title>
        <authorList>
            <person name="Liechti N."/>
            <person name="Schurch N."/>
            <person name="Bruggmann R."/>
            <person name="Wittwer M."/>
        </authorList>
    </citation>
    <scope>NUCLEOTIDE SEQUENCE [LARGE SCALE GENOMIC DNA]</scope>
    <source>
        <strain evidence="4 5">ATCC 30894</strain>
    </source>
</reference>
<dbReference type="SUPFAM" id="SSF103506">
    <property type="entry name" value="Mitochondrial carrier"/>
    <property type="match status" value="1"/>
</dbReference>
<dbReference type="GO" id="GO:0016020">
    <property type="term" value="C:membrane"/>
    <property type="evidence" value="ECO:0007669"/>
    <property type="project" value="UniProtKB-SubCell"/>
</dbReference>
<gene>
    <name evidence="4" type="ORF">FDP41_000294</name>
</gene>
<dbReference type="GeneID" id="68107512"/>
<name>A0A6A5CGJ5_NAEFO</name>
<accession>A0A6A5CGJ5</accession>
<sequence>MALLGKSHKKKDKKSKFSKLTSWIERGGSSSEIRKRRIALSNFLFGGEASSDPQGKSGSFLARQIRYWLQSGGLGESLSTTMSTTKTLSSTQPTSTTTTTVTVSFTQTFGGGGAQGESSSEITTNTEQTFSTQEIARLKTLQVFSARTKLVVSALSVWYEVVSYLLAHHKRRIILQDDYFREGGLLDYLKRVKREEGWLALVGFKNAEKDFTASMLMLAASITFETAIRSTIIDRILDSQNTSIPNIVKQAVAVLELPLSLAMTYPFDNAQLVIVKKKIENKTIGTNESDKSLRCIPTLKQMYKERVVYHGFGWHVLETLISNLVRSGLKYFTNWCLKKVVGTQNLEMAKAYLPGDQLFILESTQNICVQIAHEAITAPLHFTMIKYRADMGKTFANPVECFRKIQTKKGFATFYKGVWLGALLHPKRK</sequence>
<evidence type="ECO:0000256" key="2">
    <source>
        <dbReference type="ARBA" id="ARBA00022692"/>
    </source>
</evidence>
<dbReference type="EMBL" id="VFQX01000002">
    <property type="protein sequence ID" value="KAF0984395.1"/>
    <property type="molecule type" value="Genomic_DNA"/>
</dbReference>
<evidence type="ECO:0000313" key="4">
    <source>
        <dbReference type="EMBL" id="KAF0984395.1"/>
    </source>
</evidence>
<dbReference type="Gene3D" id="1.50.40.10">
    <property type="entry name" value="Mitochondrial carrier domain"/>
    <property type="match status" value="1"/>
</dbReference>
<dbReference type="OrthoDB" id="10375216at2759"/>
<dbReference type="VEuPathDB" id="AmoebaDB:NfTy_000110"/>
<dbReference type="Proteomes" id="UP000444721">
    <property type="component" value="Unassembled WGS sequence"/>
</dbReference>
<dbReference type="OMA" id="STQNICV"/>
<keyword evidence="5" id="KW-1185">Reference proteome</keyword>
<evidence type="ECO:0000256" key="1">
    <source>
        <dbReference type="ARBA" id="ARBA00004370"/>
    </source>
</evidence>
<dbReference type="InterPro" id="IPR023395">
    <property type="entry name" value="MCP_dom_sf"/>
</dbReference>
<dbReference type="VEuPathDB" id="AmoebaDB:NF0099080"/>
<dbReference type="AlphaFoldDB" id="A0A6A5CGJ5"/>
<comment type="subcellular location">
    <subcellularLocation>
        <location evidence="1">Membrane</location>
    </subcellularLocation>
</comment>
<organism evidence="4 5">
    <name type="scientific">Naegleria fowleri</name>
    <name type="common">Brain eating amoeba</name>
    <dbReference type="NCBI Taxonomy" id="5763"/>
    <lineage>
        <taxon>Eukaryota</taxon>
        <taxon>Discoba</taxon>
        <taxon>Heterolobosea</taxon>
        <taxon>Tetramitia</taxon>
        <taxon>Eutetramitia</taxon>
        <taxon>Vahlkampfiidae</taxon>
        <taxon>Naegleria</taxon>
    </lineage>
</organism>
<proteinExistence type="predicted"/>
<keyword evidence="2" id="KW-0812">Transmembrane</keyword>
<comment type="caution">
    <text evidence="4">The sequence shown here is derived from an EMBL/GenBank/DDBJ whole genome shotgun (WGS) entry which is preliminary data.</text>
</comment>
<dbReference type="VEuPathDB" id="AmoebaDB:FDP41_000294"/>
<protein>
    <submittedName>
        <fullName evidence="4">Uncharacterized protein</fullName>
    </submittedName>
</protein>
<dbReference type="RefSeq" id="XP_044569108.1">
    <property type="nucleotide sequence ID" value="XM_044706189.1"/>
</dbReference>
<evidence type="ECO:0000256" key="3">
    <source>
        <dbReference type="ARBA" id="ARBA00023136"/>
    </source>
</evidence>
<evidence type="ECO:0000313" key="5">
    <source>
        <dbReference type="Proteomes" id="UP000444721"/>
    </source>
</evidence>
<keyword evidence="3" id="KW-0472">Membrane</keyword>